<dbReference type="RefSeq" id="WP_122149613.1">
    <property type="nucleotide sequence ID" value="NZ_RFFI01000060.1"/>
</dbReference>
<keyword evidence="1" id="KW-0472">Membrane</keyword>
<protein>
    <submittedName>
        <fullName evidence="2">Uncharacterized protein</fullName>
    </submittedName>
</protein>
<keyword evidence="1" id="KW-1133">Transmembrane helix</keyword>
<proteinExistence type="predicted"/>
<feature type="transmembrane region" description="Helical" evidence="1">
    <location>
        <begin position="152"/>
        <end position="174"/>
    </location>
</feature>
<keyword evidence="1" id="KW-0812">Transmembrane</keyword>
<dbReference type="AlphaFoldDB" id="A0A3M2JAF9"/>
<evidence type="ECO:0000313" key="2">
    <source>
        <dbReference type="EMBL" id="RMI09101.1"/>
    </source>
</evidence>
<organism evidence="2 3">
    <name type="scientific">Cellulomonas triticagri</name>
    <dbReference type="NCBI Taxonomy" id="2483352"/>
    <lineage>
        <taxon>Bacteria</taxon>
        <taxon>Bacillati</taxon>
        <taxon>Actinomycetota</taxon>
        <taxon>Actinomycetes</taxon>
        <taxon>Micrococcales</taxon>
        <taxon>Cellulomonadaceae</taxon>
        <taxon>Cellulomonas</taxon>
    </lineage>
</organism>
<dbReference type="EMBL" id="RFFI01000060">
    <property type="protein sequence ID" value="RMI09101.1"/>
    <property type="molecule type" value="Genomic_DNA"/>
</dbReference>
<reference evidence="2 3" key="1">
    <citation type="submission" date="2018-10" db="EMBL/GenBank/DDBJ databases">
        <title>Isolation, diversity and antifungal activity of actinobacteria from wheat.</title>
        <authorList>
            <person name="Han C."/>
        </authorList>
    </citation>
    <scope>NUCLEOTIDE SEQUENCE [LARGE SCALE GENOMIC DNA]</scope>
    <source>
        <strain evidence="2 3">NEAU-YY56</strain>
    </source>
</reference>
<accession>A0A3M2JAF9</accession>
<sequence>MTPGDELFDAVAERLVGSPYAAWRTPDGFVVRRDLAAEDWHVRSRPGSRVAKVVQNHVVLDEETWVLTITDEHVEVTWSDRDGSSVPVFGTALRILQRRGRIAETTVVTTWTDDGPQQHRYDTREVHRHIRAAAEEIGWVEQRGSAERSARAAAVLGFVVGGLTLLGLGLGWAVGAFR</sequence>
<evidence type="ECO:0000313" key="3">
    <source>
        <dbReference type="Proteomes" id="UP000269289"/>
    </source>
</evidence>
<dbReference type="Proteomes" id="UP000269289">
    <property type="component" value="Unassembled WGS sequence"/>
</dbReference>
<gene>
    <name evidence="2" type="ORF">EBM89_11760</name>
</gene>
<name>A0A3M2JAF9_9CELL</name>
<dbReference type="OrthoDB" id="5150349at2"/>
<comment type="caution">
    <text evidence="2">The sequence shown here is derived from an EMBL/GenBank/DDBJ whole genome shotgun (WGS) entry which is preliminary data.</text>
</comment>
<keyword evidence="3" id="KW-1185">Reference proteome</keyword>
<evidence type="ECO:0000256" key="1">
    <source>
        <dbReference type="SAM" id="Phobius"/>
    </source>
</evidence>